<evidence type="ECO:0000313" key="2">
    <source>
        <dbReference type="Proteomes" id="UP000262440"/>
    </source>
</evidence>
<name>A0A384ZY08_9CAUD</name>
<dbReference type="EMBL" id="MH460463">
    <property type="protein sequence ID" value="AXG67124.1"/>
    <property type="molecule type" value="Genomic_DNA"/>
</dbReference>
<sequence>MISNKAVSLAQMNAAFPATSIVANSLHIGLFKGTAPKISKALDVLPPGAVNSLLNWNTVRANLGLVSADFLGVLASAAITPVVNVQARTVTLPLAGQAATLTGVADGTPTFYVARILPANASNNWAGFAYSAMLTGPFWIGSVGDQGSDAELQFIGGQIKTGQAYRFLDLTIQL</sequence>
<gene>
    <name evidence="1" type="ORF">AD1_080</name>
</gene>
<protein>
    <submittedName>
        <fullName evidence="1">Uncharacterized protein</fullName>
    </submittedName>
</protein>
<accession>A0A384ZY08</accession>
<organism evidence="1 2">
    <name type="scientific">Dickeya phage vB_DsoM_AD1</name>
    <dbReference type="NCBI Taxonomy" id="2283029"/>
    <lineage>
        <taxon>Viruses</taxon>
        <taxon>Duplodnaviria</taxon>
        <taxon>Heunggongvirae</taxon>
        <taxon>Uroviricota</taxon>
        <taxon>Caudoviricetes</taxon>
        <taxon>Alexandravirus</taxon>
        <taxon>Alexandravirus AD1</taxon>
    </lineage>
</organism>
<dbReference type="Proteomes" id="UP000262440">
    <property type="component" value="Segment"/>
</dbReference>
<reference evidence="1 2" key="1">
    <citation type="journal article" date="2018" name="Front. Microbiol.">
        <title>Jumbo Bacteriophages Are Represented Within an Increasing Diversity of Environmental Viruses Infecting the Emerging Phytopathogen, Dickeya solani.</title>
        <authorList>
            <person name="Day A.W."/>
            <person name="Ahn J."/>
            <person name="Salmond G.P.C."/>
        </authorList>
    </citation>
    <scope>NUCLEOTIDE SEQUENCE [LARGE SCALE GENOMIC DNA]</scope>
</reference>
<evidence type="ECO:0000313" key="1">
    <source>
        <dbReference type="EMBL" id="AXG67124.1"/>
    </source>
</evidence>
<keyword evidence="2" id="KW-1185">Reference proteome</keyword>
<proteinExistence type="predicted"/>